<dbReference type="NCBIfam" id="NF009150">
    <property type="entry name" value="PRK12497.1-3"/>
    <property type="match status" value="1"/>
</dbReference>
<evidence type="ECO:0000313" key="3">
    <source>
        <dbReference type="EMBL" id="SFA77915.1"/>
    </source>
</evidence>
<dbReference type="Gene3D" id="3.40.1350.10">
    <property type="match status" value="1"/>
</dbReference>
<dbReference type="GO" id="GO:0003676">
    <property type="term" value="F:nucleic acid binding"/>
    <property type="evidence" value="ECO:0007669"/>
    <property type="project" value="InterPro"/>
</dbReference>
<gene>
    <name evidence="3" type="ORF">SAMN05216249_102106</name>
</gene>
<dbReference type="AlphaFoldDB" id="A0A1I0VNC0"/>
<dbReference type="Proteomes" id="UP000198838">
    <property type="component" value="Unassembled WGS sequence"/>
</dbReference>
<dbReference type="InterPro" id="IPR003509">
    <property type="entry name" value="UPF0102_YraN-like"/>
</dbReference>
<keyword evidence="3" id="KW-0255">Endonuclease</keyword>
<evidence type="ECO:0000313" key="4">
    <source>
        <dbReference type="Proteomes" id="UP000198838"/>
    </source>
</evidence>
<sequence length="114" mass="13098">MGSENEIKAAAYLESKGYLILDRNFRMGKSGEIDLVAKSGETYVFVECKFRNNKKYGDPLEAVNYKKQKQISKTAMFYYIKKGIDDTTPCRFDVVAIYTEGKIKHIENAFDFVI</sequence>
<proteinExistence type="inferred from homology"/>
<dbReference type="InterPro" id="IPR011335">
    <property type="entry name" value="Restrct_endonuc-II-like"/>
</dbReference>
<dbReference type="HAMAP" id="MF_00048">
    <property type="entry name" value="UPF0102"/>
    <property type="match status" value="1"/>
</dbReference>
<reference evidence="3 4" key="1">
    <citation type="submission" date="2016-10" db="EMBL/GenBank/DDBJ databases">
        <authorList>
            <person name="de Groot N.N."/>
        </authorList>
    </citation>
    <scope>NUCLEOTIDE SEQUENCE [LARGE SCALE GENOMIC DNA]</scope>
    <source>
        <strain evidence="3 4">DSM 5522</strain>
    </source>
</reference>
<dbReference type="PANTHER" id="PTHR34039:SF1">
    <property type="entry name" value="UPF0102 PROTEIN YRAN"/>
    <property type="match status" value="1"/>
</dbReference>
<dbReference type="PANTHER" id="PTHR34039">
    <property type="entry name" value="UPF0102 PROTEIN YRAN"/>
    <property type="match status" value="1"/>
</dbReference>
<name>A0A1I0VNC0_9FIRM</name>
<dbReference type="SUPFAM" id="SSF52980">
    <property type="entry name" value="Restriction endonuclease-like"/>
    <property type="match status" value="1"/>
</dbReference>
<accession>A0A1I0VNC0</accession>
<keyword evidence="3" id="KW-0378">Hydrolase</keyword>
<comment type="similarity">
    <text evidence="1 2">Belongs to the UPF0102 family.</text>
</comment>
<dbReference type="STRING" id="1120918.SAMN05216249_102106"/>
<organism evidence="3 4">
    <name type="scientific">Acetitomaculum ruminis DSM 5522</name>
    <dbReference type="NCBI Taxonomy" id="1120918"/>
    <lineage>
        <taxon>Bacteria</taxon>
        <taxon>Bacillati</taxon>
        <taxon>Bacillota</taxon>
        <taxon>Clostridia</taxon>
        <taxon>Lachnospirales</taxon>
        <taxon>Lachnospiraceae</taxon>
        <taxon>Acetitomaculum</taxon>
    </lineage>
</organism>
<dbReference type="Pfam" id="PF02021">
    <property type="entry name" value="UPF0102"/>
    <property type="match status" value="1"/>
</dbReference>
<keyword evidence="3" id="KW-0540">Nuclease</keyword>
<dbReference type="InterPro" id="IPR011856">
    <property type="entry name" value="tRNA_endonuc-like_dom_sf"/>
</dbReference>
<dbReference type="NCBIfam" id="TIGR00252">
    <property type="entry name" value="YraN family protein"/>
    <property type="match status" value="1"/>
</dbReference>
<dbReference type="GO" id="GO:0004519">
    <property type="term" value="F:endonuclease activity"/>
    <property type="evidence" value="ECO:0007669"/>
    <property type="project" value="UniProtKB-KW"/>
</dbReference>
<dbReference type="EMBL" id="FOJY01000002">
    <property type="protein sequence ID" value="SFA77915.1"/>
    <property type="molecule type" value="Genomic_DNA"/>
</dbReference>
<keyword evidence="4" id="KW-1185">Reference proteome</keyword>
<dbReference type="RefSeq" id="WP_242949051.1">
    <property type="nucleotide sequence ID" value="NZ_FOJY01000002.1"/>
</dbReference>
<evidence type="ECO:0000256" key="1">
    <source>
        <dbReference type="ARBA" id="ARBA00006738"/>
    </source>
</evidence>
<protein>
    <recommendedName>
        <fullName evidence="2">UPF0102 protein SAMN05216249_102106</fullName>
    </recommendedName>
</protein>
<dbReference type="CDD" id="cd20736">
    <property type="entry name" value="PoNe_Nuclease"/>
    <property type="match status" value="1"/>
</dbReference>
<evidence type="ECO:0000256" key="2">
    <source>
        <dbReference type="HAMAP-Rule" id="MF_00048"/>
    </source>
</evidence>